<proteinExistence type="predicted"/>
<keyword evidence="2" id="KW-1185">Reference proteome</keyword>
<protein>
    <submittedName>
        <fullName evidence="1">Uncharacterized protein</fullName>
    </submittedName>
</protein>
<reference evidence="1 2" key="1">
    <citation type="journal article" date="2019" name="Nat. Ecol. Evol.">
        <title>Megaphylogeny resolves global patterns of mushroom evolution.</title>
        <authorList>
            <person name="Varga T."/>
            <person name="Krizsan K."/>
            <person name="Foldi C."/>
            <person name="Dima B."/>
            <person name="Sanchez-Garcia M."/>
            <person name="Sanchez-Ramirez S."/>
            <person name="Szollosi G.J."/>
            <person name="Szarkandi J.G."/>
            <person name="Papp V."/>
            <person name="Albert L."/>
            <person name="Andreopoulos W."/>
            <person name="Angelini C."/>
            <person name="Antonin V."/>
            <person name="Barry K.W."/>
            <person name="Bougher N.L."/>
            <person name="Buchanan P."/>
            <person name="Buyck B."/>
            <person name="Bense V."/>
            <person name="Catcheside P."/>
            <person name="Chovatia M."/>
            <person name="Cooper J."/>
            <person name="Damon W."/>
            <person name="Desjardin D."/>
            <person name="Finy P."/>
            <person name="Geml J."/>
            <person name="Haridas S."/>
            <person name="Hughes K."/>
            <person name="Justo A."/>
            <person name="Karasinski D."/>
            <person name="Kautmanova I."/>
            <person name="Kiss B."/>
            <person name="Kocsube S."/>
            <person name="Kotiranta H."/>
            <person name="LaButti K.M."/>
            <person name="Lechner B.E."/>
            <person name="Liimatainen K."/>
            <person name="Lipzen A."/>
            <person name="Lukacs Z."/>
            <person name="Mihaltcheva S."/>
            <person name="Morgado L.N."/>
            <person name="Niskanen T."/>
            <person name="Noordeloos M.E."/>
            <person name="Ohm R.A."/>
            <person name="Ortiz-Santana B."/>
            <person name="Ovrebo C."/>
            <person name="Racz N."/>
            <person name="Riley R."/>
            <person name="Savchenko A."/>
            <person name="Shiryaev A."/>
            <person name="Soop K."/>
            <person name="Spirin V."/>
            <person name="Szebenyi C."/>
            <person name="Tomsovsky M."/>
            <person name="Tulloss R.E."/>
            <person name="Uehling J."/>
            <person name="Grigoriev I.V."/>
            <person name="Vagvolgyi C."/>
            <person name="Papp T."/>
            <person name="Martin F.M."/>
            <person name="Miettinen O."/>
            <person name="Hibbett D.S."/>
            <person name="Nagy L.G."/>
        </authorList>
    </citation>
    <scope>NUCLEOTIDE SEQUENCE [LARGE SCALE GENOMIC DNA]</scope>
    <source>
        <strain evidence="1 2">CBS 309.79</strain>
    </source>
</reference>
<name>A0A5C3Q7R3_9AGAR</name>
<dbReference type="EMBL" id="ML178842">
    <property type="protein sequence ID" value="TFK98134.1"/>
    <property type="molecule type" value="Genomic_DNA"/>
</dbReference>
<dbReference type="AlphaFoldDB" id="A0A5C3Q7R3"/>
<evidence type="ECO:0000313" key="1">
    <source>
        <dbReference type="EMBL" id="TFK98134.1"/>
    </source>
</evidence>
<accession>A0A5C3Q7R3</accession>
<gene>
    <name evidence="1" type="ORF">BDV98DRAFT_658228</name>
</gene>
<dbReference type="Proteomes" id="UP000305067">
    <property type="component" value="Unassembled WGS sequence"/>
</dbReference>
<organism evidence="1 2">
    <name type="scientific">Pterulicium gracile</name>
    <dbReference type="NCBI Taxonomy" id="1884261"/>
    <lineage>
        <taxon>Eukaryota</taxon>
        <taxon>Fungi</taxon>
        <taxon>Dikarya</taxon>
        <taxon>Basidiomycota</taxon>
        <taxon>Agaricomycotina</taxon>
        <taxon>Agaricomycetes</taxon>
        <taxon>Agaricomycetidae</taxon>
        <taxon>Agaricales</taxon>
        <taxon>Pleurotineae</taxon>
        <taxon>Pterulaceae</taxon>
        <taxon>Pterulicium</taxon>
    </lineage>
</organism>
<sequence length="283" mass="31779">MFGRLVRMKEMVILGGVVLGEGEREWLEVDRVVGGVRLESLIVKRWERAGSTDGAKNTYLSLFDASTLSHLTTFRGSIECLEIMARVGLHAMEKLERLVAGVKWDSKDDDAAMSIIRRVFASMELSPISCLSSLLEPQDKISAQIDMRWDVMELAEIFGRYRGLRVLCMEGYPVCPDDGSFPRLLGGVRGLRGVGLGRVRDRYVVERVGEHPPSLTRRGRREPVNGETSIHQFLDQAAVLLPWIPCTLRSLAEQDRKCIEITTVLNIQYKPGQAVLNLLEVLK</sequence>
<evidence type="ECO:0000313" key="2">
    <source>
        <dbReference type="Proteomes" id="UP000305067"/>
    </source>
</evidence>